<dbReference type="Gene3D" id="1.20.1050.10">
    <property type="match status" value="1"/>
</dbReference>
<name>A0A9N8D8N8_9STRA</name>
<dbReference type="InterPro" id="IPR036249">
    <property type="entry name" value="Thioredoxin-like_sf"/>
</dbReference>
<dbReference type="Gene3D" id="3.40.30.10">
    <property type="entry name" value="Glutaredoxin"/>
    <property type="match status" value="1"/>
</dbReference>
<dbReference type="InterPro" id="IPR010987">
    <property type="entry name" value="Glutathione-S-Trfase_C-like"/>
</dbReference>
<protein>
    <submittedName>
        <fullName evidence="6">GST-like protein SMU_1296</fullName>
    </submittedName>
</protein>
<dbReference type="CDD" id="cd03048">
    <property type="entry name" value="GST_N_Ure2p_like"/>
    <property type="match status" value="1"/>
</dbReference>
<evidence type="ECO:0000256" key="1">
    <source>
        <dbReference type="ARBA" id="ARBA00007409"/>
    </source>
</evidence>
<dbReference type="InterPro" id="IPR036282">
    <property type="entry name" value="Glutathione-S-Trfase_C_sf"/>
</dbReference>
<evidence type="ECO:0000259" key="4">
    <source>
        <dbReference type="PROSITE" id="PS50404"/>
    </source>
</evidence>
<dbReference type="OrthoDB" id="422574at2759"/>
<dbReference type="PROSITE" id="PS50404">
    <property type="entry name" value="GST_NTER"/>
    <property type="match status" value="1"/>
</dbReference>
<dbReference type="SFLD" id="SFLDS00019">
    <property type="entry name" value="Glutathione_Transferase_(cytos"/>
    <property type="match status" value="1"/>
</dbReference>
<dbReference type="SUPFAM" id="SSF52833">
    <property type="entry name" value="Thioredoxin-like"/>
    <property type="match status" value="1"/>
</dbReference>
<reference evidence="6" key="1">
    <citation type="submission" date="2020-06" db="EMBL/GenBank/DDBJ databases">
        <authorList>
            <consortium name="Plant Systems Biology data submission"/>
        </authorList>
    </citation>
    <scope>NUCLEOTIDE SEQUENCE</scope>
    <source>
        <strain evidence="6">D6</strain>
    </source>
</reference>
<dbReference type="InterPro" id="IPR040079">
    <property type="entry name" value="Glutathione_S-Trfase"/>
</dbReference>
<gene>
    <name evidence="6" type="ORF">SEMRO_32_G020960.1</name>
</gene>
<dbReference type="NCBIfam" id="NF008731">
    <property type="entry name" value="PRK11752.1"/>
    <property type="match status" value="1"/>
</dbReference>
<dbReference type="SFLD" id="SFLDG00358">
    <property type="entry name" value="Main_(cytGST)"/>
    <property type="match status" value="1"/>
</dbReference>
<dbReference type="SUPFAM" id="SSF47616">
    <property type="entry name" value="GST C-terminal domain-like"/>
    <property type="match status" value="1"/>
</dbReference>
<evidence type="ECO:0000256" key="2">
    <source>
        <dbReference type="RuleBase" id="RU003494"/>
    </source>
</evidence>
<keyword evidence="7" id="KW-1185">Reference proteome</keyword>
<comment type="caution">
    <text evidence="6">The sequence shown here is derived from an EMBL/GenBank/DDBJ whole genome shotgun (WGS) entry which is preliminary data.</text>
</comment>
<evidence type="ECO:0000313" key="6">
    <source>
        <dbReference type="EMBL" id="CAB9498159.1"/>
    </source>
</evidence>
<evidence type="ECO:0000256" key="3">
    <source>
        <dbReference type="SAM" id="MobiDB-lite"/>
    </source>
</evidence>
<comment type="similarity">
    <text evidence="1 2">Belongs to the GST superfamily.</text>
</comment>
<dbReference type="AlphaFoldDB" id="A0A9N8D8N8"/>
<evidence type="ECO:0000313" key="7">
    <source>
        <dbReference type="Proteomes" id="UP001153069"/>
    </source>
</evidence>
<feature type="domain" description="GST C-terminal" evidence="5">
    <location>
        <begin position="119"/>
        <end position="276"/>
    </location>
</feature>
<dbReference type="Pfam" id="PF02798">
    <property type="entry name" value="GST_N"/>
    <property type="match status" value="1"/>
</dbReference>
<sequence>MAHMNPKPSIPEGYTIPQVWKYNEETMKPVHGSNIPKSGPQSDKELPRGSHDIQLYGLGTGNGVKASIMLEELVEMDETFDYDAYTINIMKGDQFTSGFVAVNPNSKIPAIFDQSTGARVFESGAILVYLAEKYGKLMPTDLAKKAECLSWVFFQVGAGPYYGGGGLSHFKGRAPKNWEYAIDRYTIETKRILDVLDKALEGKQYLCGDEYTIADIMHWKWTSGLISQEYLDGASYSNLQRWSKTVAERPAVKRGERVLGWGSDAIPERHSRADTN</sequence>
<feature type="region of interest" description="Disordered" evidence="3">
    <location>
        <begin position="28"/>
        <end position="52"/>
    </location>
</feature>
<dbReference type="SFLD" id="SFLDG01151">
    <property type="entry name" value="Main.2:_Nu-like"/>
    <property type="match status" value="1"/>
</dbReference>
<dbReference type="PROSITE" id="PS50405">
    <property type="entry name" value="GST_CTER"/>
    <property type="match status" value="1"/>
</dbReference>
<evidence type="ECO:0000259" key="5">
    <source>
        <dbReference type="PROSITE" id="PS50405"/>
    </source>
</evidence>
<organism evidence="6 7">
    <name type="scientific">Seminavis robusta</name>
    <dbReference type="NCBI Taxonomy" id="568900"/>
    <lineage>
        <taxon>Eukaryota</taxon>
        <taxon>Sar</taxon>
        <taxon>Stramenopiles</taxon>
        <taxon>Ochrophyta</taxon>
        <taxon>Bacillariophyta</taxon>
        <taxon>Bacillariophyceae</taxon>
        <taxon>Bacillariophycidae</taxon>
        <taxon>Naviculales</taxon>
        <taxon>Naviculaceae</taxon>
        <taxon>Seminavis</taxon>
    </lineage>
</organism>
<dbReference type="InterPro" id="IPR004045">
    <property type="entry name" value="Glutathione_S-Trfase_N"/>
</dbReference>
<dbReference type="PANTHER" id="PTHR44051:SF22">
    <property type="entry name" value="DISULFIDE-BOND OXIDOREDUCTASE YGHU"/>
    <property type="match status" value="1"/>
</dbReference>
<feature type="domain" description="GST N-terminal" evidence="4">
    <location>
        <begin position="50"/>
        <end position="138"/>
    </location>
</feature>
<dbReference type="InterPro" id="IPR004046">
    <property type="entry name" value="GST_C"/>
</dbReference>
<dbReference type="Proteomes" id="UP001153069">
    <property type="component" value="Unassembled WGS sequence"/>
</dbReference>
<accession>A0A9N8D8N8</accession>
<dbReference type="Pfam" id="PF00043">
    <property type="entry name" value="GST_C"/>
    <property type="match status" value="1"/>
</dbReference>
<dbReference type="EMBL" id="CAICTM010000032">
    <property type="protein sequence ID" value="CAB9498159.1"/>
    <property type="molecule type" value="Genomic_DNA"/>
</dbReference>
<dbReference type="PANTHER" id="PTHR44051">
    <property type="entry name" value="GLUTATHIONE S-TRANSFERASE-RELATED"/>
    <property type="match status" value="1"/>
</dbReference>
<proteinExistence type="inferred from homology"/>
<feature type="compositionally biased region" description="Basic and acidic residues" evidence="3">
    <location>
        <begin position="42"/>
        <end position="51"/>
    </location>
</feature>